<feature type="region of interest" description="Disordered" evidence="1">
    <location>
        <begin position="306"/>
        <end position="419"/>
    </location>
</feature>
<dbReference type="Proteomes" id="UP001558474">
    <property type="component" value="Unassembled WGS sequence"/>
</dbReference>
<evidence type="ECO:0000256" key="1">
    <source>
        <dbReference type="SAM" id="MobiDB-lite"/>
    </source>
</evidence>
<protein>
    <recommendedName>
        <fullName evidence="4">PE-PGRS family protein</fullName>
    </recommendedName>
</protein>
<keyword evidence="3" id="KW-1185">Reference proteome</keyword>
<feature type="compositionally biased region" description="Low complexity" evidence="1">
    <location>
        <begin position="386"/>
        <end position="408"/>
    </location>
</feature>
<evidence type="ECO:0008006" key="4">
    <source>
        <dbReference type="Google" id="ProtNLM"/>
    </source>
</evidence>
<dbReference type="RefSeq" id="WP_368573589.1">
    <property type="nucleotide sequence ID" value="NZ_JBDLOU010000047.1"/>
</dbReference>
<sequence length="419" mass="41352">MEIAVRSYLTAGVALAGAGVIAVSPVMPTSTDIQLPAVSTSSAAVTLSALTNPVDAWAQTLSNASANLQSLGEQLLASDFPILRTVISNQIGNATVVGNTLQAYADNLTTTLQGLPDALQAASDLISQGEITAAVDGLTLSLLPAILGLLDITNNTWSGVSTTAQNFVNVIKQVPNVVTAVALPAAFPLLSVVNGLAATAEEVVKAANAGDTEGAVSALINAPATLTDAFLNGKGTILGFIPVPGLLSPSSPLGALGSGPIASLLDLPKTIAGVLDPNPLAPVTSSATATSAKLTARSVTLSVPAAETDSAKASDHVADESDSAATGSDADAATGTTAATSQDDDSTATKTSPKTATKTAVKKPGATASPATKIRDGIKKAAQRFAGKTGKSSSTAGGSDSSASSAAKPSHKRGGDHNG</sequence>
<proteinExistence type="predicted"/>
<evidence type="ECO:0000313" key="2">
    <source>
        <dbReference type="EMBL" id="MEX3740574.1"/>
    </source>
</evidence>
<feature type="compositionally biased region" description="Low complexity" evidence="1">
    <location>
        <begin position="323"/>
        <end position="341"/>
    </location>
</feature>
<reference evidence="2 3" key="1">
    <citation type="submission" date="2024-04" db="EMBL/GenBank/DDBJ databases">
        <title>Genomic Markers of Mycobacteria.</title>
        <authorList>
            <person name="Soliman M.S."/>
            <person name="Elkholy A."/>
            <person name="Soliman N.S."/>
            <person name="Abbas A."/>
            <person name="Khayrat S."/>
            <person name="Shawky S."/>
        </authorList>
    </citation>
    <scope>NUCLEOTIDE SEQUENCE [LARGE SCALE GENOMIC DNA]</scope>
    <source>
        <strain evidence="2 3">Egy-CU-AM5</strain>
    </source>
</reference>
<name>A0ABV3VLD0_9MYCO</name>
<gene>
    <name evidence="2" type="ORF">ABFW12_20325</name>
</gene>
<comment type="caution">
    <text evidence="2">The sequence shown here is derived from an EMBL/GenBank/DDBJ whole genome shotgun (WGS) entry which is preliminary data.</text>
</comment>
<accession>A0ABV3VLD0</accession>
<dbReference type="EMBL" id="JBDLOU010000047">
    <property type="protein sequence ID" value="MEX3740574.1"/>
    <property type="molecule type" value="Genomic_DNA"/>
</dbReference>
<feature type="compositionally biased region" description="Basic and acidic residues" evidence="1">
    <location>
        <begin position="309"/>
        <end position="319"/>
    </location>
</feature>
<feature type="compositionally biased region" description="Low complexity" evidence="1">
    <location>
        <begin position="348"/>
        <end position="368"/>
    </location>
</feature>
<organism evidence="2 3">
    <name type="scientific">Mycolicibacterium porcinum</name>
    <dbReference type="NCBI Taxonomy" id="39693"/>
    <lineage>
        <taxon>Bacteria</taxon>
        <taxon>Bacillati</taxon>
        <taxon>Actinomycetota</taxon>
        <taxon>Actinomycetes</taxon>
        <taxon>Mycobacteriales</taxon>
        <taxon>Mycobacteriaceae</taxon>
        <taxon>Mycolicibacterium</taxon>
    </lineage>
</organism>
<evidence type="ECO:0000313" key="3">
    <source>
        <dbReference type="Proteomes" id="UP001558474"/>
    </source>
</evidence>